<dbReference type="Proteomes" id="UP000552097">
    <property type="component" value="Unassembled WGS sequence"/>
</dbReference>
<dbReference type="RefSeq" id="WP_184920359.1">
    <property type="nucleotide sequence ID" value="NZ_JACHMO010000001.1"/>
</dbReference>
<keyword evidence="4" id="KW-1185">Reference proteome</keyword>
<gene>
    <name evidence="3" type="ORF">F4560_002940</name>
</gene>
<name>A0A7W9M0V1_9PSEU</name>
<reference evidence="3 4" key="1">
    <citation type="submission" date="2020-08" db="EMBL/GenBank/DDBJ databases">
        <title>Sequencing the genomes of 1000 actinobacteria strains.</title>
        <authorList>
            <person name="Klenk H.-P."/>
        </authorList>
    </citation>
    <scope>NUCLEOTIDE SEQUENCE [LARGE SCALE GENOMIC DNA]</scope>
    <source>
        <strain evidence="3 4">DSM 45486</strain>
    </source>
</reference>
<sequence>MLVAGTQVGATANVPATAENLQAWQAMMAKNVNSLTEGCATADYPSMAWEKIECVAPPSVPMAPKAPDPTPLNIGEGAGVVAEMPAAQPITQATGSFDMNGSTGPISVKSPVPGHGVVTNAYTLQLNTEFFKTSLCALGPELCRGWQQFVFANDGTTGGKVFIEYWLLSYKDDPLGTCPDSPGMGLNWESVTIGGKLSCYLKSAAAPVPNMPLMRDAMSNYRLVGDIVQNVATFMNGTRLYLAPGPNVFGPKPAWTMVEYNVFGYGDGSVAEFNLGADFRVRTDIVNGTTVEPKCVAAGFSSESNNLNFVLPKPPRIQPGPAILFHEKMINLDDPENRLTGACNAATTIGDTHQVTFGGLLYDFQATGDFVEAQVGTAFEVQTRKTSGGQRWPNTSVNQSVATRMGSTRVAICEGTRLVVDGRTTTLVPGDTLSLPSGVQIRNVEGAYHVKDQAGNSIRVTPNRTATPHHVNLDVGLATWPTTVRGLLGHPDNNPAALQGKDGHVFYVPVSFNDLYNVFGPSWRVAPIASLLQPCNAVASGIPSAPFHIDSLDYWTWASADRVCQNAGVPPAWRDSCVLDVAVLGSAAAAAVYVGREPPVRDNNPRVRPPCSPAGCSLSGQQPPR</sequence>
<evidence type="ECO:0000313" key="3">
    <source>
        <dbReference type="EMBL" id="MBB5803172.1"/>
    </source>
</evidence>
<evidence type="ECO:0000313" key="4">
    <source>
        <dbReference type="Proteomes" id="UP000552097"/>
    </source>
</evidence>
<evidence type="ECO:0000259" key="2">
    <source>
        <dbReference type="PROSITE" id="PS51233"/>
    </source>
</evidence>
<evidence type="ECO:0000256" key="1">
    <source>
        <dbReference type="SAM" id="MobiDB-lite"/>
    </source>
</evidence>
<proteinExistence type="predicted"/>
<dbReference type="EMBL" id="JACHMO010000001">
    <property type="protein sequence ID" value="MBB5803172.1"/>
    <property type="molecule type" value="Genomic_DNA"/>
</dbReference>
<accession>A0A7W9M0V1</accession>
<feature type="domain" description="VWFD" evidence="2">
    <location>
        <begin position="344"/>
        <end position="536"/>
    </location>
</feature>
<protein>
    <recommendedName>
        <fullName evidence="2">VWFD domain-containing protein</fullName>
    </recommendedName>
</protein>
<dbReference type="AlphaFoldDB" id="A0A7W9M0V1"/>
<dbReference type="PROSITE" id="PS51233">
    <property type="entry name" value="VWFD"/>
    <property type="match status" value="1"/>
</dbReference>
<dbReference type="InterPro" id="IPR001846">
    <property type="entry name" value="VWF_type-D"/>
</dbReference>
<comment type="caution">
    <text evidence="3">The sequence shown here is derived from an EMBL/GenBank/DDBJ whole genome shotgun (WGS) entry which is preliminary data.</text>
</comment>
<feature type="region of interest" description="Disordered" evidence="1">
    <location>
        <begin position="599"/>
        <end position="625"/>
    </location>
</feature>
<organism evidence="3 4">
    <name type="scientific">Saccharothrix ecbatanensis</name>
    <dbReference type="NCBI Taxonomy" id="1105145"/>
    <lineage>
        <taxon>Bacteria</taxon>
        <taxon>Bacillati</taxon>
        <taxon>Actinomycetota</taxon>
        <taxon>Actinomycetes</taxon>
        <taxon>Pseudonocardiales</taxon>
        <taxon>Pseudonocardiaceae</taxon>
        <taxon>Saccharothrix</taxon>
    </lineage>
</organism>